<keyword evidence="2" id="KW-0812">Transmembrane</keyword>
<name>A0A975XYY7_9ACTN</name>
<keyword evidence="2" id="KW-1133">Transmembrane helix</keyword>
<dbReference type="RefSeq" id="WP_216937843.1">
    <property type="nucleotide sequence ID" value="NZ_CP077062.1"/>
</dbReference>
<evidence type="ECO:0000313" key="4">
    <source>
        <dbReference type="Proteomes" id="UP000683575"/>
    </source>
</evidence>
<dbReference type="EMBL" id="CP077062">
    <property type="protein sequence ID" value="QWZ06709.1"/>
    <property type="molecule type" value="Genomic_DNA"/>
</dbReference>
<feature type="transmembrane region" description="Helical" evidence="2">
    <location>
        <begin position="21"/>
        <end position="42"/>
    </location>
</feature>
<feature type="region of interest" description="Disordered" evidence="1">
    <location>
        <begin position="47"/>
        <end position="71"/>
    </location>
</feature>
<evidence type="ECO:0000256" key="2">
    <source>
        <dbReference type="SAM" id="Phobius"/>
    </source>
</evidence>
<protein>
    <recommendedName>
        <fullName evidence="5">DUF3558 domain-containing protein</fullName>
    </recommendedName>
</protein>
<accession>A0A975XYY7</accession>
<keyword evidence="2" id="KW-0472">Membrane</keyword>
<organism evidence="3 4">
    <name type="scientific">Nocardioides panacis</name>
    <dbReference type="NCBI Taxonomy" id="2849501"/>
    <lineage>
        <taxon>Bacteria</taxon>
        <taxon>Bacillati</taxon>
        <taxon>Actinomycetota</taxon>
        <taxon>Actinomycetes</taxon>
        <taxon>Propionibacteriales</taxon>
        <taxon>Nocardioidaceae</taxon>
        <taxon>Nocardioides</taxon>
    </lineage>
</organism>
<sequence length="233" mass="24546">MSGSSNEGPSPRARARRSRSVRRWSLAVAALLVTGVVVWGGLSGRDVAPTADRSPSATPTPTPLSSVDLSDLPIERGPFCDRLEQADVERALGGPVSGTKHYDSGDRVALASGLRDVSHEFDCTYDAALGSQARVWVFAEPVTATVARTLVREARAEKGCSVLPDAPTYGTPAVATLCRTTGPASRVVTLRGLFGDAWTTCRLSTPGPSGATRTVERAEQWCVRVATTLGARP</sequence>
<dbReference type="Proteomes" id="UP000683575">
    <property type="component" value="Chromosome"/>
</dbReference>
<reference evidence="3" key="1">
    <citation type="submission" date="2021-06" db="EMBL/GenBank/DDBJ databases">
        <title>Complete genome sequence of Nocardioides sp. G188.</title>
        <authorList>
            <person name="Im W.-T."/>
        </authorList>
    </citation>
    <scope>NUCLEOTIDE SEQUENCE</scope>
    <source>
        <strain evidence="3">G188</strain>
    </source>
</reference>
<gene>
    <name evidence="3" type="ORF">KRR39_14275</name>
</gene>
<evidence type="ECO:0000256" key="1">
    <source>
        <dbReference type="SAM" id="MobiDB-lite"/>
    </source>
</evidence>
<keyword evidence="4" id="KW-1185">Reference proteome</keyword>
<dbReference type="KEGG" id="nps:KRR39_14275"/>
<evidence type="ECO:0000313" key="3">
    <source>
        <dbReference type="EMBL" id="QWZ06709.1"/>
    </source>
</evidence>
<proteinExistence type="predicted"/>
<dbReference type="AlphaFoldDB" id="A0A975XYY7"/>
<evidence type="ECO:0008006" key="5">
    <source>
        <dbReference type="Google" id="ProtNLM"/>
    </source>
</evidence>
<feature type="compositionally biased region" description="Low complexity" evidence="1">
    <location>
        <begin position="48"/>
        <end position="66"/>
    </location>
</feature>